<evidence type="ECO:0000313" key="2">
    <source>
        <dbReference type="EMBL" id="DAD70863.1"/>
    </source>
</evidence>
<keyword evidence="2" id="KW-0540">Nuclease</keyword>
<reference evidence="2" key="1">
    <citation type="journal article" date="2021" name="Proc. Natl. Acad. Sci. U.S.A.">
        <title>A Catalog of Tens of Thousands of Viruses from Human Metagenomes Reveals Hidden Associations with Chronic Diseases.</title>
        <authorList>
            <person name="Tisza M.J."/>
            <person name="Buck C.B."/>
        </authorList>
    </citation>
    <scope>NUCLEOTIDE SEQUENCE</scope>
    <source>
        <strain evidence="2">Ctvok7</strain>
    </source>
</reference>
<dbReference type="Pfam" id="PF01844">
    <property type="entry name" value="HNH"/>
    <property type="match status" value="1"/>
</dbReference>
<dbReference type="InterPro" id="IPR052892">
    <property type="entry name" value="NA-targeting_endonuclease"/>
</dbReference>
<organism evidence="2">
    <name type="scientific">Siphoviridae sp. ctvok7</name>
    <dbReference type="NCBI Taxonomy" id="2827596"/>
    <lineage>
        <taxon>Viruses</taxon>
        <taxon>Duplodnaviria</taxon>
        <taxon>Heunggongvirae</taxon>
        <taxon>Uroviricota</taxon>
        <taxon>Caudoviricetes</taxon>
    </lineage>
</organism>
<feature type="domain" description="HNH nuclease" evidence="1">
    <location>
        <begin position="54"/>
        <end position="110"/>
    </location>
</feature>
<keyword evidence="2" id="KW-0255">Endonuclease</keyword>
<dbReference type="PANTHER" id="PTHR33877">
    <property type="entry name" value="SLL1193 PROTEIN"/>
    <property type="match status" value="1"/>
</dbReference>
<sequence length="169" mass="19257">MAGNGWLSTGTMLGELRPHTKPVCSTMNTEERGLHTVTHRREKPMNKRRKLSGSERIAVFDKTRGHCAYCGCELKFSDMQIDHVVPINGWSEQGSDTLDNMLPACRSCNHYKSRSTLEGFRKNVENMPTVLMRDSVTYRNAVRFGLVTPTPHPVRFYFEDHPPEGEEDT</sequence>
<dbReference type="InterPro" id="IPR002711">
    <property type="entry name" value="HNH"/>
</dbReference>
<dbReference type="Gene3D" id="1.10.30.50">
    <property type="match status" value="1"/>
</dbReference>
<dbReference type="GO" id="GO:0008270">
    <property type="term" value="F:zinc ion binding"/>
    <property type="evidence" value="ECO:0007669"/>
    <property type="project" value="InterPro"/>
</dbReference>
<evidence type="ECO:0000259" key="1">
    <source>
        <dbReference type="SMART" id="SM00507"/>
    </source>
</evidence>
<dbReference type="PANTHER" id="PTHR33877:SF2">
    <property type="entry name" value="OS07G0170200 PROTEIN"/>
    <property type="match status" value="1"/>
</dbReference>
<keyword evidence="2" id="KW-0378">Hydrolase</keyword>
<proteinExistence type="predicted"/>
<dbReference type="GO" id="GO:0003676">
    <property type="term" value="F:nucleic acid binding"/>
    <property type="evidence" value="ECO:0007669"/>
    <property type="project" value="InterPro"/>
</dbReference>
<dbReference type="InterPro" id="IPR003615">
    <property type="entry name" value="HNH_nuc"/>
</dbReference>
<dbReference type="SMART" id="SM00507">
    <property type="entry name" value="HNHc"/>
    <property type="match status" value="1"/>
</dbReference>
<dbReference type="EMBL" id="BK015871">
    <property type="protein sequence ID" value="DAD70863.1"/>
    <property type="molecule type" value="Genomic_DNA"/>
</dbReference>
<accession>A0A8S5LLY4</accession>
<protein>
    <submittedName>
        <fullName evidence="2">RECOMBINATION ENDONUCLEASE VII</fullName>
    </submittedName>
</protein>
<dbReference type="CDD" id="cd00085">
    <property type="entry name" value="HNHc"/>
    <property type="match status" value="1"/>
</dbReference>
<name>A0A8S5LLY4_9CAUD</name>
<dbReference type="GO" id="GO:0004519">
    <property type="term" value="F:endonuclease activity"/>
    <property type="evidence" value="ECO:0007669"/>
    <property type="project" value="UniProtKB-KW"/>
</dbReference>